<organism evidence="3 4">
    <name type="scientific">Cyclotella atomus</name>
    <dbReference type="NCBI Taxonomy" id="382360"/>
    <lineage>
        <taxon>Eukaryota</taxon>
        <taxon>Sar</taxon>
        <taxon>Stramenopiles</taxon>
        <taxon>Ochrophyta</taxon>
        <taxon>Bacillariophyta</taxon>
        <taxon>Coscinodiscophyceae</taxon>
        <taxon>Thalassiosirophycidae</taxon>
        <taxon>Stephanodiscales</taxon>
        <taxon>Stephanodiscaceae</taxon>
        <taxon>Cyclotella</taxon>
    </lineage>
</organism>
<name>A0ABD3MQ35_9STRA</name>
<evidence type="ECO:0000313" key="4">
    <source>
        <dbReference type="Proteomes" id="UP001530400"/>
    </source>
</evidence>
<dbReference type="AlphaFoldDB" id="A0ABD3MQ35"/>
<proteinExistence type="predicted"/>
<accession>A0ABD3MQ35</accession>
<sequence>MNSNATTAPDESTQAQWKKRSRSSEETENHGNGSSSLSGQGDGHDGQKESEEGGGSNALIHKRQQRRLSSDNDVAQLRDRKIKQLRLEAIFHPKFENESSEKDVRKEMITKVENGEGYLEVTLKHSGSLLLWSGGNRFYSKNDANNMVTLVGEFLLQQHMSMVWKEISGDTTHKYEECSDYVQQHRLTLSFEVVTAVLGDHGDIPKQPYLISTVLSVADRNNQKFYTSHQLIEFAQRFRLPHNDYWMFRTQSSCEKLFQFYDDIREIGTADTVIKGLDQLLDCTESDSDRSRRIVSMYSHSEYQGNILEGLVVRFVEYTEGIDFSESLSKLVSVSESNLAIMTDAKAGDGIQSQCFKDFFSSDSGQDADSERKLRSYLKNSQRIVRATGTERSGEWEASSVIASSIDHTMLDDESQQIIQLIQTLKDLGAKVEYKLYVEDTRHVANTKVSPPVDSSQRWICIIHVIHDETFKKYCHAIAANAMHLFRGFSFELVFDEQNHNVELSTVKTSATRTSCRTPLMLKMKFLPYMIRTFGCRNGLQILARSGIDGYEHYTLDLLKKWGISHSSIKKWQPYFYGWGLYAESVLRQQQQINQKLLVGARCHDQLNGNTYLKHLSEFEKQYLSGQFARASNDKSKCRGLVIVLGLNNEGSSLLGDFLASNLGIHTCFNETASITEVEMLSSICDNPILCNTTVMDSQASIKKLIKNEQYSEAIHVVLIGCSQENIDCQYEVGSKEHKKASGMVKAWGRLRCKEIFHLPQMTSTELGENKQARQVVDRLIEFSHPDTDHNSLPGLLVYFPSIPGAGKSSLCKQDVIESGIDKSITKNNNQVKRSVITCEGDHIKGKYWHHVLLERLKHPASIYLADKNATPNVWKTIRDACVKSHAIPLLVLPDSMALSTVKVKHLDRECCYPYSLAFLAVCMLRVLLRPKMTHAGKLDESTGNAMLIVVMFYSLYRGVSAENIISMAGAGGSVIVPFFNEAKFQELPQDLHDGLVDALHFQYSVDQKDLSVISSDQAGNSMETRLRRLIRSHQNFLESICADISESIVSFIEQLSQFLSTLSESKQLCDDQRDYHKFIEIVSIDIEKSSIDDILQAAAKECAEIKRFLERVDASNDAASEGAFLEKPHVTMAHFSQSSQQNILKNYSMAIGHDVTLSINGILIGDTIAALSVKLPEFLDDMASCNTPACHNTFPHVTIWVGENDNAARSNELPTMVEMGNAIQLELPQSVDVSGTFNFWYI</sequence>
<feature type="compositionally biased region" description="Basic and acidic residues" evidence="1">
    <location>
        <begin position="42"/>
        <end position="51"/>
    </location>
</feature>
<keyword evidence="4" id="KW-1185">Reference proteome</keyword>
<gene>
    <name evidence="3" type="ORF">ACHAWO_011724</name>
</gene>
<feature type="compositionally biased region" description="Polar residues" evidence="1">
    <location>
        <begin position="1"/>
        <end position="16"/>
    </location>
</feature>
<evidence type="ECO:0000259" key="2">
    <source>
        <dbReference type="Pfam" id="PF08302"/>
    </source>
</evidence>
<dbReference type="EMBL" id="JALLPJ020001396">
    <property type="protein sequence ID" value="KAL3765777.1"/>
    <property type="molecule type" value="Genomic_DNA"/>
</dbReference>
<feature type="region of interest" description="Disordered" evidence="1">
    <location>
        <begin position="1"/>
        <end position="55"/>
    </location>
</feature>
<feature type="compositionally biased region" description="Polar residues" evidence="1">
    <location>
        <begin position="30"/>
        <end position="39"/>
    </location>
</feature>
<dbReference type="InterPro" id="IPR015965">
    <property type="entry name" value="tRNA_lig_PDEase"/>
</dbReference>
<evidence type="ECO:0000256" key="1">
    <source>
        <dbReference type="SAM" id="MobiDB-lite"/>
    </source>
</evidence>
<evidence type="ECO:0000313" key="3">
    <source>
        <dbReference type="EMBL" id="KAL3765777.1"/>
    </source>
</evidence>
<reference evidence="3 4" key="1">
    <citation type="submission" date="2024-10" db="EMBL/GenBank/DDBJ databases">
        <title>Updated reference genomes for cyclostephanoid diatoms.</title>
        <authorList>
            <person name="Roberts W.R."/>
            <person name="Alverson A.J."/>
        </authorList>
    </citation>
    <scope>NUCLEOTIDE SEQUENCE [LARGE SCALE GENOMIC DNA]</scope>
    <source>
        <strain evidence="3 4">AJA010-31</strain>
    </source>
</reference>
<protein>
    <recommendedName>
        <fullName evidence="2">tRNA ligase phosphodiesterase domain-containing protein</fullName>
    </recommendedName>
</protein>
<dbReference type="PANTHER" id="PTHR35460">
    <property type="entry name" value="TRNA LIGASE 1"/>
    <property type="match status" value="1"/>
</dbReference>
<dbReference type="PANTHER" id="PTHR35460:SF1">
    <property type="entry name" value="TRNA LIGASE 1"/>
    <property type="match status" value="1"/>
</dbReference>
<feature type="domain" description="tRNA ligase phosphodiesterase" evidence="2">
    <location>
        <begin position="1071"/>
        <end position="1217"/>
    </location>
</feature>
<dbReference type="InterPro" id="IPR038837">
    <property type="entry name" value="tRNA_ligase_1"/>
</dbReference>
<dbReference type="Pfam" id="PF08302">
    <property type="entry name" value="tRNA_lig_CPD"/>
    <property type="match status" value="1"/>
</dbReference>
<dbReference type="Proteomes" id="UP001530400">
    <property type="component" value="Unassembled WGS sequence"/>
</dbReference>
<comment type="caution">
    <text evidence="3">The sequence shown here is derived from an EMBL/GenBank/DDBJ whole genome shotgun (WGS) entry which is preliminary data.</text>
</comment>